<dbReference type="AlphaFoldDB" id="A0A8J5LZR4"/>
<dbReference type="Pfam" id="PF00514">
    <property type="entry name" value="Arm"/>
    <property type="match status" value="2"/>
</dbReference>
<reference evidence="2" key="1">
    <citation type="submission" date="2021-01" db="EMBL/GenBank/DDBJ databases">
        <title>Phytophthora aleatoria, a newly-described species from Pinus radiata is distinct from Phytophthora cactorum isolates based on comparative genomics.</title>
        <authorList>
            <person name="Mcdougal R."/>
            <person name="Panda P."/>
            <person name="Williams N."/>
            <person name="Studholme D.J."/>
        </authorList>
    </citation>
    <scope>NUCLEOTIDE SEQUENCE</scope>
    <source>
        <strain evidence="2">NZFS 4037</strain>
    </source>
</reference>
<organism evidence="2 3">
    <name type="scientific">Phytophthora aleatoria</name>
    <dbReference type="NCBI Taxonomy" id="2496075"/>
    <lineage>
        <taxon>Eukaryota</taxon>
        <taxon>Sar</taxon>
        <taxon>Stramenopiles</taxon>
        <taxon>Oomycota</taxon>
        <taxon>Peronosporomycetes</taxon>
        <taxon>Peronosporales</taxon>
        <taxon>Peronosporaceae</taxon>
        <taxon>Phytophthora</taxon>
    </lineage>
</organism>
<dbReference type="SMART" id="SM00185">
    <property type="entry name" value="ARM"/>
    <property type="match status" value="6"/>
</dbReference>
<keyword evidence="3" id="KW-1185">Reference proteome</keyword>
<dbReference type="Proteomes" id="UP000709295">
    <property type="component" value="Unassembled WGS sequence"/>
</dbReference>
<name>A0A8J5LZR4_9STRA</name>
<evidence type="ECO:0000256" key="1">
    <source>
        <dbReference type="PROSITE-ProRule" id="PRU00259"/>
    </source>
</evidence>
<dbReference type="InterPro" id="IPR000225">
    <property type="entry name" value="Armadillo"/>
</dbReference>
<dbReference type="PROSITE" id="PS50176">
    <property type="entry name" value="ARM_REPEAT"/>
    <property type="match status" value="1"/>
</dbReference>
<dbReference type="PANTHER" id="PTHR23315">
    <property type="entry name" value="U BOX DOMAIN-CONTAINING"/>
    <property type="match status" value="1"/>
</dbReference>
<dbReference type="EMBL" id="JAENGY010001581">
    <property type="protein sequence ID" value="KAG6948287.1"/>
    <property type="molecule type" value="Genomic_DNA"/>
</dbReference>
<proteinExistence type="predicted"/>
<dbReference type="PANTHER" id="PTHR23315:SF7">
    <property type="entry name" value="U-BOX DOMAIN-CONTAINING PROTEIN 4"/>
    <property type="match status" value="1"/>
</dbReference>
<feature type="repeat" description="ARM" evidence="1">
    <location>
        <begin position="367"/>
        <end position="409"/>
    </location>
</feature>
<accession>A0A8J5LZR4</accession>
<evidence type="ECO:0000313" key="3">
    <source>
        <dbReference type="Proteomes" id="UP000709295"/>
    </source>
</evidence>
<sequence length="720" mass="78329">MSTAINVVQGLAKIFELREAIRHQRRVNRQTYLQLTEIHVELQLLERSGPLPDNAVLRRNATVNKFALAVHNFAQYLQTYNDLNRFIRLFKRSEMENERQLIVAEIDQLFRMLGLATSVTVMDGNASAAKSAAKLLSKLEDVHADVKLTHDQVQAALLQLVEKRKNDEAEKELVAQKPVLKRSSAPAVNNYSVPLIMETLASRQAAEKEQTLLALIRKCVTSNSRVQVYQADGIRTFSRLIREGNSFYTELYALHCLSWFTFIYSKMSDSDFEVLRGCIREAAQPEIQSLLRDLQYGDEQEKEDASILCSCLATRGEGDRLRNAGVLSPLVALLLNGTANQKLWSAESLGTMASNNDENCVAIAREGAIPPLVALLRSGTDMQKQEAAYALGNLAADNDENRATISREGAIPPLVAFVKAVTDAQNQWAVYALGALSLNNEANRVAIAQEGITLEGAIAPLVKLLQTGTDAQKQWRSYALGNLACDNSAIAAAIELDDAILPLVDLVRTGSDAQKQEAAYTLGNLAASSEDNRDEIGRDGAIAPLIELLRVGNNDQQHWAAYALGCIAHNSDANRAAIVDEGGLPSLVTLVLSGADEQKAQALRTLGNLARADDKNSKVVFPSDEVIMPLMEFLRFGTTAQKANAAAALRKLASSNDDNCEAIVRDGAIPLLEGLVNTGNDTQKQSGLDALEKLRPHPISNDLASVGGFLRSVAVSLVAI</sequence>
<comment type="caution">
    <text evidence="2">The sequence shown here is derived from an EMBL/GenBank/DDBJ whole genome shotgun (WGS) entry which is preliminary data.</text>
</comment>
<gene>
    <name evidence="2" type="ORF">JG688_00015167</name>
</gene>
<evidence type="ECO:0000313" key="2">
    <source>
        <dbReference type="EMBL" id="KAG6948287.1"/>
    </source>
</evidence>
<protein>
    <submittedName>
        <fullName evidence="2">Uncharacterized protein</fullName>
    </submittedName>
</protein>